<keyword evidence="3" id="KW-1185">Reference proteome</keyword>
<organism evidence="2 3">
    <name type="scientific">Glycomyces mayteni</name>
    <dbReference type="NCBI Taxonomy" id="543887"/>
    <lineage>
        <taxon>Bacteria</taxon>
        <taxon>Bacillati</taxon>
        <taxon>Actinomycetota</taxon>
        <taxon>Actinomycetes</taxon>
        <taxon>Glycomycetales</taxon>
        <taxon>Glycomycetaceae</taxon>
        <taxon>Glycomyces</taxon>
    </lineage>
</organism>
<dbReference type="Pfam" id="PF14088">
    <property type="entry name" value="DUF4268"/>
    <property type="match status" value="1"/>
</dbReference>
<dbReference type="InterPro" id="IPR011856">
    <property type="entry name" value="tRNA_endonuc-like_dom_sf"/>
</dbReference>
<name>A0ABW2DDE4_9ACTN</name>
<evidence type="ECO:0000313" key="3">
    <source>
        <dbReference type="Proteomes" id="UP001596470"/>
    </source>
</evidence>
<dbReference type="EMBL" id="JBHSYS010000006">
    <property type="protein sequence ID" value="MFC6960417.1"/>
    <property type="molecule type" value="Genomic_DNA"/>
</dbReference>
<dbReference type="Gene3D" id="3.40.1350.10">
    <property type="match status" value="1"/>
</dbReference>
<evidence type="ECO:0000313" key="2">
    <source>
        <dbReference type="EMBL" id="MFC6960417.1"/>
    </source>
</evidence>
<sequence>MNGDPLVARLEAVDLREIWHHEAHHFTPWLLNNADALAEALGMELELEQAEHPVGDFSLDLIGTDLSTGDRVIIENQLADTDHNHLGQLLTYAAGTNAAAVVWIAWSFREEHRRALDWLNERTDSDTRFFGIAVRVWRIGDSAPALQFNVVAAPNDWGKRVRSTAAAQQRGEGKRPLYLAFWEQLTNAISQRGHGWCRPGRRNSVNWIDFSTGAPRGTQYGMSFTRDSLRSELYLHNREQIEPSMSFERFLERRAALETSYGSSLKFEALEGRKASRIADYRLGSIEDTDAWPEFIDWFIDAQRRLRSAVETVGRASAPSGD</sequence>
<evidence type="ECO:0000259" key="1">
    <source>
        <dbReference type="Pfam" id="PF14088"/>
    </source>
</evidence>
<feature type="domain" description="DUF4268" evidence="1">
    <location>
        <begin position="177"/>
        <end position="311"/>
    </location>
</feature>
<dbReference type="InterPro" id="IPR025364">
    <property type="entry name" value="DUF4268"/>
</dbReference>
<proteinExistence type="predicted"/>
<protein>
    <submittedName>
        <fullName evidence="2">DUF4268 domain-containing protein</fullName>
    </submittedName>
</protein>
<dbReference type="Proteomes" id="UP001596470">
    <property type="component" value="Unassembled WGS sequence"/>
</dbReference>
<reference evidence="3" key="1">
    <citation type="journal article" date="2019" name="Int. J. Syst. Evol. Microbiol.">
        <title>The Global Catalogue of Microorganisms (GCM) 10K type strain sequencing project: providing services to taxonomists for standard genome sequencing and annotation.</title>
        <authorList>
            <consortium name="The Broad Institute Genomics Platform"/>
            <consortium name="The Broad Institute Genome Sequencing Center for Infectious Disease"/>
            <person name="Wu L."/>
            <person name="Ma J."/>
        </authorList>
    </citation>
    <scope>NUCLEOTIDE SEQUENCE [LARGE SCALE GENOMIC DNA]</scope>
    <source>
        <strain evidence="3">KACC 12634</strain>
    </source>
</reference>
<gene>
    <name evidence="2" type="ORF">ACFQS3_24785</name>
</gene>
<accession>A0ABW2DDE4</accession>
<dbReference type="RefSeq" id="WP_382356833.1">
    <property type="nucleotide sequence ID" value="NZ_JBHMBP010000006.1"/>
</dbReference>
<comment type="caution">
    <text evidence="2">The sequence shown here is derived from an EMBL/GenBank/DDBJ whole genome shotgun (WGS) entry which is preliminary data.</text>
</comment>